<proteinExistence type="predicted"/>
<dbReference type="GeneID" id="19129952"/>
<dbReference type="RefSeq" id="XP_007706240.1">
    <property type="nucleotide sequence ID" value="XM_007708050.1"/>
</dbReference>
<sequence length="85" mass="9762">MISPHKIARIYAKDPQRVGVIWIRQIATTKEGSVPQLAIPTEYQTDEFRELFEENEATDLADHQDWDHEIILDEGAKLSPGPMYP</sequence>
<reference evidence="1 2" key="1">
    <citation type="journal article" date="2012" name="PLoS Pathog.">
        <title>Diverse lifestyles and strategies of plant pathogenesis encoded in the genomes of eighteen Dothideomycetes fungi.</title>
        <authorList>
            <person name="Ohm R.A."/>
            <person name="Feau N."/>
            <person name="Henrissat B."/>
            <person name="Schoch C.L."/>
            <person name="Horwitz B.A."/>
            <person name="Barry K.W."/>
            <person name="Condon B.J."/>
            <person name="Copeland A.C."/>
            <person name="Dhillon B."/>
            <person name="Glaser F."/>
            <person name="Hesse C.N."/>
            <person name="Kosti I."/>
            <person name="LaButti K."/>
            <person name="Lindquist E.A."/>
            <person name="Lucas S."/>
            <person name="Salamov A.A."/>
            <person name="Bradshaw R.E."/>
            <person name="Ciuffetti L."/>
            <person name="Hamelin R.C."/>
            <person name="Kema G.H.J."/>
            <person name="Lawrence C."/>
            <person name="Scott J.A."/>
            <person name="Spatafora J.W."/>
            <person name="Turgeon B.G."/>
            <person name="de Wit P.J.G.M."/>
            <person name="Zhong S."/>
            <person name="Goodwin S.B."/>
            <person name="Grigoriev I.V."/>
        </authorList>
    </citation>
    <scope>NUCLEOTIDE SEQUENCE [LARGE SCALE GENOMIC DNA]</scope>
    <source>
        <strain evidence="2">ND90Pr / ATCC 201652</strain>
    </source>
</reference>
<dbReference type="Proteomes" id="UP000016934">
    <property type="component" value="Unassembled WGS sequence"/>
</dbReference>
<dbReference type="HOGENOM" id="CLU_178955_1_0_1"/>
<feature type="non-terminal residue" evidence="1">
    <location>
        <position position="85"/>
    </location>
</feature>
<dbReference type="KEGG" id="bsc:COCSADRAFT_104880"/>
<reference evidence="2" key="2">
    <citation type="journal article" date="2013" name="PLoS Genet.">
        <title>Comparative genome structure, secondary metabolite, and effector coding capacity across Cochliobolus pathogens.</title>
        <authorList>
            <person name="Condon B.J."/>
            <person name="Leng Y."/>
            <person name="Wu D."/>
            <person name="Bushley K.E."/>
            <person name="Ohm R.A."/>
            <person name="Otillar R."/>
            <person name="Martin J."/>
            <person name="Schackwitz W."/>
            <person name="Grimwood J."/>
            <person name="MohdZainudin N."/>
            <person name="Xue C."/>
            <person name="Wang R."/>
            <person name="Manning V.A."/>
            <person name="Dhillon B."/>
            <person name="Tu Z.J."/>
            <person name="Steffenson B.J."/>
            <person name="Salamov A."/>
            <person name="Sun H."/>
            <person name="Lowry S."/>
            <person name="LaButti K."/>
            <person name="Han J."/>
            <person name="Copeland A."/>
            <person name="Lindquist E."/>
            <person name="Barry K."/>
            <person name="Schmutz J."/>
            <person name="Baker S.E."/>
            <person name="Ciuffetti L.M."/>
            <person name="Grigoriev I.V."/>
            <person name="Zhong S."/>
            <person name="Turgeon B.G."/>
        </authorList>
    </citation>
    <scope>NUCLEOTIDE SEQUENCE [LARGE SCALE GENOMIC DNA]</scope>
    <source>
        <strain evidence="2">ND90Pr / ATCC 201652</strain>
    </source>
</reference>
<dbReference type="AlphaFoldDB" id="M2S6Q2"/>
<organism evidence="1 2">
    <name type="scientific">Cochliobolus sativus (strain ND90Pr / ATCC 201652)</name>
    <name type="common">Common root rot and spot blotch fungus</name>
    <name type="synonym">Bipolaris sorokiniana</name>
    <dbReference type="NCBI Taxonomy" id="665912"/>
    <lineage>
        <taxon>Eukaryota</taxon>
        <taxon>Fungi</taxon>
        <taxon>Dikarya</taxon>
        <taxon>Ascomycota</taxon>
        <taxon>Pezizomycotina</taxon>
        <taxon>Dothideomycetes</taxon>
        <taxon>Pleosporomycetidae</taxon>
        <taxon>Pleosporales</taxon>
        <taxon>Pleosporineae</taxon>
        <taxon>Pleosporaceae</taxon>
        <taxon>Bipolaris</taxon>
    </lineage>
</organism>
<evidence type="ECO:0000313" key="2">
    <source>
        <dbReference type="Proteomes" id="UP000016934"/>
    </source>
</evidence>
<keyword evidence="2" id="KW-1185">Reference proteome</keyword>
<evidence type="ECO:0000313" key="1">
    <source>
        <dbReference type="EMBL" id="EMD58060.1"/>
    </source>
</evidence>
<dbReference type="EMBL" id="KB445775">
    <property type="protein sequence ID" value="EMD58060.1"/>
    <property type="molecule type" value="Genomic_DNA"/>
</dbReference>
<protein>
    <submittedName>
        <fullName evidence="1">Uncharacterized protein</fullName>
    </submittedName>
</protein>
<accession>M2S6Q2</accession>
<gene>
    <name evidence="1" type="ORF">COCSADRAFT_104880</name>
</gene>
<name>M2S6Q2_COCSN</name>